<protein>
    <submittedName>
        <fullName evidence="1">Uncharacterized protein</fullName>
    </submittedName>
</protein>
<evidence type="ECO:0000313" key="2">
    <source>
        <dbReference type="Proteomes" id="UP001187682"/>
    </source>
</evidence>
<dbReference type="EMBL" id="ONZQ02000006">
    <property type="protein sequence ID" value="SPO02363.1"/>
    <property type="molecule type" value="Genomic_DNA"/>
</dbReference>
<keyword evidence="2" id="KW-1185">Reference proteome</keyword>
<accession>A0AAE8MZQ2</accession>
<proteinExistence type="predicted"/>
<organism evidence="1 2">
    <name type="scientific">Cephalotrichum gorgonifer</name>
    <dbReference type="NCBI Taxonomy" id="2041049"/>
    <lineage>
        <taxon>Eukaryota</taxon>
        <taxon>Fungi</taxon>
        <taxon>Dikarya</taxon>
        <taxon>Ascomycota</taxon>
        <taxon>Pezizomycotina</taxon>
        <taxon>Sordariomycetes</taxon>
        <taxon>Hypocreomycetidae</taxon>
        <taxon>Microascales</taxon>
        <taxon>Microascaceae</taxon>
        <taxon>Cephalotrichum</taxon>
    </lineage>
</organism>
<sequence length="70" mass="8142">MARKSEWKYTTHIPYDKDSSFDEWKATQQISTILGARNFKMAENDTGCTIRTKDELSKETVAKLTRLINE</sequence>
<dbReference type="Proteomes" id="UP001187682">
    <property type="component" value="Unassembled WGS sequence"/>
</dbReference>
<comment type="caution">
    <text evidence="1">The sequence shown here is derived from an EMBL/GenBank/DDBJ whole genome shotgun (WGS) entry which is preliminary data.</text>
</comment>
<name>A0AAE8MZQ2_9PEZI</name>
<evidence type="ECO:0000313" key="1">
    <source>
        <dbReference type="EMBL" id="SPO02363.1"/>
    </source>
</evidence>
<dbReference type="AlphaFoldDB" id="A0AAE8MZQ2"/>
<reference evidence="1" key="1">
    <citation type="submission" date="2018-03" db="EMBL/GenBank/DDBJ databases">
        <authorList>
            <person name="Guldener U."/>
        </authorList>
    </citation>
    <scope>NUCLEOTIDE SEQUENCE</scope>
</reference>
<gene>
    <name evidence="1" type="ORF">DNG_05036</name>
</gene>